<dbReference type="Gene3D" id="3.40.50.150">
    <property type="entry name" value="Vaccinia Virus protein VP39"/>
    <property type="match status" value="1"/>
</dbReference>
<dbReference type="GO" id="GO:0032259">
    <property type="term" value="P:methylation"/>
    <property type="evidence" value="ECO:0007669"/>
    <property type="project" value="UniProtKB-KW"/>
</dbReference>
<dbReference type="InterPro" id="IPR029063">
    <property type="entry name" value="SAM-dependent_MTases_sf"/>
</dbReference>
<dbReference type="InterPro" id="IPR013216">
    <property type="entry name" value="Methyltransf_11"/>
</dbReference>
<reference evidence="5 6" key="1">
    <citation type="submission" date="2019-08" db="EMBL/GenBank/DDBJ databases">
        <authorList>
            <person name="Ye J."/>
        </authorList>
    </citation>
    <scope>NUCLEOTIDE SEQUENCE [LARGE SCALE GENOMIC DNA]</scope>
    <source>
        <strain evidence="5 6">TK008</strain>
    </source>
</reference>
<dbReference type="GO" id="GO:0008757">
    <property type="term" value="F:S-adenosylmethionine-dependent methyltransferase activity"/>
    <property type="evidence" value="ECO:0007669"/>
    <property type="project" value="InterPro"/>
</dbReference>
<dbReference type="EMBL" id="VOPL01000001">
    <property type="protein sequence ID" value="TXB71079.1"/>
    <property type="molecule type" value="Genomic_DNA"/>
</dbReference>
<dbReference type="Proteomes" id="UP000321562">
    <property type="component" value="Unassembled WGS sequence"/>
</dbReference>
<dbReference type="RefSeq" id="WP_147096561.1">
    <property type="nucleotide sequence ID" value="NZ_JBHUFH010000002.1"/>
</dbReference>
<name>A0A5C6S8A8_9RHOB</name>
<evidence type="ECO:0000313" key="6">
    <source>
        <dbReference type="Proteomes" id="UP000321562"/>
    </source>
</evidence>
<protein>
    <submittedName>
        <fullName evidence="5">Class I SAM-dependent methyltransferase</fullName>
    </submittedName>
</protein>
<organism evidence="5 6">
    <name type="scientific">Paracoccus aurantiacus</name>
    <dbReference type="NCBI Taxonomy" id="2599412"/>
    <lineage>
        <taxon>Bacteria</taxon>
        <taxon>Pseudomonadati</taxon>
        <taxon>Pseudomonadota</taxon>
        <taxon>Alphaproteobacteria</taxon>
        <taxon>Rhodobacterales</taxon>
        <taxon>Paracoccaceae</taxon>
        <taxon>Paracoccus</taxon>
    </lineage>
</organism>
<comment type="caution">
    <text evidence="5">The sequence shown here is derived from an EMBL/GenBank/DDBJ whole genome shotgun (WGS) entry which is preliminary data.</text>
</comment>
<accession>A0A5C6S8A8</accession>
<dbReference type="PANTHER" id="PTHR43464:SF19">
    <property type="entry name" value="UBIQUINONE BIOSYNTHESIS O-METHYLTRANSFERASE, MITOCHONDRIAL"/>
    <property type="match status" value="1"/>
</dbReference>
<sequence length="200" mass="21092">MSADPALRVYAEHAGDMAARWRAARTPAELYAPVADLVLDSPCRVADIGAGPGREAQWLAGLGHDVTAVEPVQPFREIGAHGAAQVTWLDDRLPDLALTRQLPLFDLVLLTGVWQHVDPASRGQAMASLAAILRDGGRLMISLRQGPVDPHRGLHTADAGEALGLAAAAGLTMIARRDGASAQPQGIVAGVSWIWLVLGR</sequence>
<keyword evidence="6" id="KW-1185">Reference proteome</keyword>
<evidence type="ECO:0000256" key="1">
    <source>
        <dbReference type="ARBA" id="ARBA00022603"/>
    </source>
</evidence>
<keyword evidence="3" id="KW-0949">S-adenosyl-L-methionine</keyword>
<evidence type="ECO:0000256" key="2">
    <source>
        <dbReference type="ARBA" id="ARBA00022679"/>
    </source>
</evidence>
<dbReference type="PANTHER" id="PTHR43464">
    <property type="entry name" value="METHYLTRANSFERASE"/>
    <property type="match status" value="1"/>
</dbReference>
<evidence type="ECO:0000313" key="5">
    <source>
        <dbReference type="EMBL" id="TXB71079.1"/>
    </source>
</evidence>
<feature type="domain" description="Methyltransferase type 11" evidence="4">
    <location>
        <begin position="47"/>
        <end position="141"/>
    </location>
</feature>
<dbReference type="SUPFAM" id="SSF53335">
    <property type="entry name" value="S-adenosyl-L-methionine-dependent methyltransferases"/>
    <property type="match status" value="1"/>
</dbReference>
<dbReference type="CDD" id="cd02440">
    <property type="entry name" value="AdoMet_MTases"/>
    <property type="match status" value="1"/>
</dbReference>
<proteinExistence type="predicted"/>
<dbReference type="OrthoDB" id="7348755at2"/>
<keyword evidence="1 5" id="KW-0489">Methyltransferase</keyword>
<dbReference type="Pfam" id="PF08241">
    <property type="entry name" value="Methyltransf_11"/>
    <property type="match status" value="1"/>
</dbReference>
<gene>
    <name evidence="5" type="ORF">FQV27_04320</name>
</gene>
<evidence type="ECO:0000256" key="3">
    <source>
        <dbReference type="ARBA" id="ARBA00022691"/>
    </source>
</evidence>
<keyword evidence="2 5" id="KW-0808">Transferase</keyword>
<evidence type="ECO:0000259" key="4">
    <source>
        <dbReference type="Pfam" id="PF08241"/>
    </source>
</evidence>
<dbReference type="AlphaFoldDB" id="A0A5C6S8A8"/>